<accession>A0A438D340</accession>
<dbReference type="EMBL" id="QGNW01001824">
    <property type="protein sequence ID" value="RVW29846.1"/>
    <property type="molecule type" value="Genomic_DNA"/>
</dbReference>
<organism evidence="2 3">
    <name type="scientific">Vitis vinifera</name>
    <name type="common">Grape</name>
    <dbReference type="NCBI Taxonomy" id="29760"/>
    <lineage>
        <taxon>Eukaryota</taxon>
        <taxon>Viridiplantae</taxon>
        <taxon>Streptophyta</taxon>
        <taxon>Embryophyta</taxon>
        <taxon>Tracheophyta</taxon>
        <taxon>Spermatophyta</taxon>
        <taxon>Magnoliopsida</taxon>
        <taxon>eudicotyledons</taxon>
        <taxon>Gunneridae</taxon>
        <taxon>Pentapetalae</taxon>
        <taxon>rosids</taxon>
        <taxon>Vitales</taxon>
        <taxon>Vitaceae</taxon>
        <taxon>Viteae</taxon>
        <taxon>Vitis</taxon>
    </lineage>
</organism>
<evidence type="ECO:0000313" key="3">
    <source>
        <dbReference type="Proteomes" id="UP000288805"/>
    </source>
</evidence>
<dbReference type="PANTHER" id="PTHR12482:SF4">
    <property type="entry name" value="ALPHA_BETA-HYDROLASES SUPERFAMILY PROTEIN"/>
    <property type="match status" value="1"/>
</dbReference>
<dbReference type="InterPro" id="IPR029058">
    <property type="entry name" value="AB_hydrolase_fold"/>
</dbReference>
<feature type="domain" description="DUF676" evidence="1">
    <location>
        <begin position="43"/>
        <end position="208"/>
    </location>
</feature>
<proteinExistence type="predicted"/>
<sequence>MLGEIRGRTLDLGHGGRRHQGQGTNMIVPWIKVLNESMMNPEHGSECNYSTLTFNGVDLMGERLADEVLAVVKRWPEVRKISLWHTLWVGLLQVQSLEQPCEDRIAGLEPMNFITFATPHLGSRGHKQLPFLCGLPFLEKRASQTAHWIAGRSGKHLFLTDSDDGRPPLLLQMVNDSDDLKFISALRSFKRRVAYANANYDHVVGWSTSSIRRQDELPKVNSSPPLD</sequence>
<evidence type="ECO:0000313" key="2">
    <source>
        <dbReference type="EMBL" id="RVW29846.1"/>
    </source>
</evidence>
<gene>
    <name evidence="2" type="ORF">CK203_087368</name>
</gene>
<dbReference type="Pfam" id="PF05057">
    <property type="entry name" value="DUF676"/>
    <property type="match status" value="1"/>
</dbReference>
<comment type="caution">
    <text evidence="2">The sequence shown here is derived from an EMBL/GenBank/DDBJ whole genome shotgun (WGS) entry which is preliminary data.</text>
</comment>
<name>A0A438D340_VITVI</name>
<dbReference type="PANTHER" id="PTHR12482">
    <property type="entry name" value="LIPASE ROG1-RELATED-RELATED"/>
    <property type="match status" value="1"/>
</dbReference>
<reference evidence="2 3" key="1">
    <citation type="journal article" date="2018" name="PLoS Genet.">
        <title>Population sequencing reveals clonal diversity and ancestral inbreeding in the grapevine cultivar Chardonnay.</title>
        <authorList>
            <person name="Roach M.J."/>
            <person name="Johnson D.L."/>
            <person name="Bohlmann J."/>
            <person name="van Vuuren H.J."/>
            <person name="Jones S.J."/>
            <person name="Pretorius I.S."/>
            <person name="Schmidt S.A."/>
            <person name="Borneman A.R."/>
        </authorList>
    </citation>
    <scope>NUCLEOTIDE SEQUENCE [LARGE SCALE GENOMIC DNA]</scope>
    <source>
        <strain evidence="3">cv. Chardonnay</strain>
        <tissue evidence="2">Leaf</tissue>
    </source>
</reference>
<dbReference type="InterPro" id="IPR007751">
    <property type="entry name" value="DUF676_lipase-like"/>
</dbReference>
<dbReference type="InterPro" id="IPR044294">
    <property type="entry name" value="Lipase-like"/>
</dbReference>
<evidence type="ECO:0000259" key="1">
    <source>
        <dbReference type="Pfam" id="PF05057"/>
    </source>
</evidence>
<dbReference type="Proteomes" id="UP000288805">
    <property type="component" value="Unassembled WGS sequence"/>
</dbReference>
<dbReference type="AlphaFoldDB" id="A0A438D340"/>
<dbReference type="SUPFAM" id="SSF53474">
    <property type="entry name" value="alpha/beta-Hydrolases"/>
    <property type="match status" value="1"/>
</dbReference>
<protein>
    <recommendedName>
        <fullName evidence="1">DUF676 domain-containing protein</fullName>
    </recommendedName>
</protein>